<evidence type="ECO:0000256" key="5">
    <source>
        <dbReference type="HAMAP-Rule" id="MF_01642"/>
    </source>
</evidence>
<sequence length="410" mass="45989">MVTVNENYLLLKSSYIFSEINRRVEDFQRKNPDADVIRMGIGDVTRPLPSAVVEAFHRAVDEMAHEETFMGYGPEQGYPFLREAIAENDYASRGVEVSPEEIFISDGAKCDTGNIQEIFGQDNVVAVTDPVYPVYVESNVMAGRAGPADETGRYSGLVYIPCTEENGFIPALPEEKVDLIYLCYPNNPTGTALTEKQLAEWVDYARDSGSIILFDAAYEAYIQEDGIPHSIYEVEGAREVAVEFRSFSKNAGFTGTRCAFTVVPEELEVPDSQGRMHSLKELWNRRQTTKFNGVSYPVQRAAEAVYTPEGQREIRESIDYYMENARIIRESLESAGLRYYGGVNAPYIWIKTPEGMDSWQFFDMLLNEAEVVGTPGSGFGPSGEGYFRLTAFNSLKNTVRAMERISELSF</sequence>
<dbReference type="Proteomes" id="UP000000345">
    <property type="component" value="Chromosome"/>
</dbReference>
<comment type="catalytic activity">
    <reaction evidence="5">
        <text>(2S,6S)-2,6-diaminopimelate + 2-oxoglutarate = (S)-2,3,4,5-tetrahydrodipicolinate + L-glutamate + H2O + H(+)</text>
        <dbReference type="Rhea" id="RHEA:23988"/>
        <dbReference type="ChEBI" id="CHEBI:15377"/>
        <dbReference type="ChEBI" id="CHEBI:15378"/>
        <dbReference type="ChEBI" id="CHEBI:16810"/>
        <dbReference type="ChEBI" id="CHEBI:16845"/>
        <dbReference type="ChEBI" id="CHEBI:29985"/>
        <dbReference type="ChEBI" id="CHEBI:57609"/>
        <dbReference type="EC" id="2.6.1.83"/>
    </reaction>
</comment>
<dbReference type="STRING" id="79929.MTBMA_c05430"/>
<dbReference type="KEGG" id="mmg:MTBMA_c05430"/>
<dbReference type="Pfam" id="PF00155">
    <property type="entry name" value="Aminotran_1_2"/>
    <property type="match status" value="1"/>
</dbReference>
<dbReference type="UniPathway" id="UPA00034">
    <property type="reaction ID" value="UER00466"/>
</dbReference>
<keyword evidence="2 5" id="KW-0032">Aminotransferase</keyword>
<keyword evidence="3 5" id="KW-0808">Transferase</keyword>
<reference evidence="8 9" key="2">
    <citation type="journal article" date="2010" name="J. Bacteriol.">
        <title>Complete genome sequence of Methanothermobacter marburgensis, a methanoarchaeon model organism.</title>
        <authorList>
            <person name="Liesegang H."/>
            <person name="Kaster A.K."/>
            <person name="Wiezer A."/>
            <person name="Goenrich M."/>
            <person name="Wollherr A."/>
            <person name="Seedorf H."/>
            <person name="Gottschalk G."/>
            <person name="Thauer R.K."/>
        </authorList>
    </citation>
    <scope>NUCLEOTIDE SEQUENCE [LARGE SCALE GENOMIC DNA]</scope>
    <source>
        <strain evidence="9">ATCC BAA-927 / DSM 2133 / JCM 14651 / NBRC 100331 / OCM 82 / Marburg</strain>
    </source>
</reference>
<dbReference type="AlphaFoldDB" id="D9PV90"/>
<comment type="function">
    <text evidence="5">Involved in the synthesis of meso-diaminopimelate (m-DAP or DL-DAP), required for both lysine and peptidoglycan biosynthesis. Catalyzes the direct conversion of tetrahydrodipicolinate to LL-diaminopimelate.</text>
</comment>
<feature type="binding site" evidence="5">
    <location>
        <position position="15"/>
    </location>
    <ligand>
        <name>substrate</name>
    </ligand>
</feature>
<dbReference type="FunFam" id="3.40.640.10:FF:000099">
    <property type="entry name" value="LL-diaminopimelate aminotransferase, chloroplastic"/>
    <property type="match status" value="1"/>
</dbReference>
<dbReference type="InterPro" id="IPR015421">
    <property type="entry name" value="PyrdxlP-dep_Trfase_major"/>
</dbReference>
<feature type="binding site" evidence="5">
    <location>
        <position position="42"/>
    </location>
    <ligand>
        <name>substrate</name>
    </ligand>
</feature>
<dbReference type="SUPFAM" id="SSF53383">
    <property type="entry name" value="PLP-dependent transferases"/>
    <property type="match status" value="1"/>
</dbReference>
<feature type="modified residue" description="N6-(pyridoxal phosphate)lysine" evidence="5">
    <location>
        <position position="249"/>
    </location>
</feature>
<reference key="1">
    <citation type="submission" date="2009-08" db="EMBL/GenBank/DDBJ databases">
        <title>The genome sequence of Methanothermobacter marburgensis.</title>
        <authorList>
            <person name="Kaster A."/>
            <person name="Seedorf H."/>
            <person name="Goenrich M."/>
            <person name="Wiezer A."/>
            <person name="Liesegang H."/>
            <person name="Thauer R."/>
            <person name="Gottschalk G."/>
        </authorList>
    </citation>
    <scope>NUCLEOTIDE SEQUENCE</scope>
    <source>
        <strain>Marburg</strain>
    </source>
</reference>
<evidence type="ECO:0000256" key="2">
    <source>
        <dbReference type="ARBA" id="ARBA00022576"/>
    </source>
</evidence>
<keyword evidence="4 5" id="KW-0663">Pyridoxal phosphate</keyword>
<feature type="binding site" evidence="5">
    <location>
        <position position="218"/>
    </location>
    <ligand>
        <name>pyridoxal 5'-phosphate</name>
        <dbReference type="ChEBI" id="CHEBI:597326"/>
    </ligand>
</feature>
<accession>D9PV90</accession>
<feature type="binding site" evidence="5">
    <location>
        <position position="72"/>
    </location>
    <ligand>
        <name>pyridoxal 5'-phosphate</name>
        <dbReference type="ChEBI" id="CHEBI:597326"/>
    </ligand>
</feature>
<dbReference type="EMBL" id="CP001710">
    <property type="protein sequence ID" value="ADL58138.1"/>
    <property type="molecule type" value="Genomic_DNA"/>
</dbReference>
<evidence type="ECO:0000313" key="9">
    <source>
        <dbReference type="Proteomes" id="UP000000345"/>
    </source>
</evidence>
<dbReference type="HAMAP" id="MF_01642">
    <property type="entry name" value="DapL_aminotrans_1"/>
    <property type="match status" value="1"/>
</dbReference>
<dbReference type="GO" id="GO:0010285">
    <property type="term" value="F:L,L-diaminopimelate aminotransferase activity"/>
    <property type="evidence" value="ECO:0007669"/>
    <property type="project" value="UniProtKB-UniRule"/>
</dbReference>
<dbReference type="InterPro" id="IPR015424">
    <property type="entry name" value="PyrdxlP-dep_Trfase"/>
</dbReference>
<dbReference type="InterPro" id="IPR015422">
    <property type="entry name" value="PyrdxlP-dep_Trfase_small"/>
</dbReference>
<evidence type="ECO:0000313" key="8">
    <source>
        <dbReference type="EMBL" id="ADL58138.1"/>
    </source>
</evidence>
<evidence type="ECO:0000256" key="3">
    <source>
        <dbReference type="ARBA" id="ARBA00022679"/>
    </source>
</evidence>
<dbReference type="CDD" id="cd00609">
    <property type="entry name" value="AAT_like"/>
    <property type="match status" value="1"/>
</dbReference>
<organism evidence="8 9">
    <name type="scientific">Methanothermobacter marburgensis (strain ATCC BAA-927 / DSM 2133 / JCM 14651 / NBRC 100331 / OCM 82 / Marburg)</name>
    <name type="common">Methanobacterium thermoautotrophicum</name>
    <dbReference type="NCBI Taxonomy" id="79929"/>
    <lineage>
        <taxon>Archaea</taxon>
        <taxon>Methanobacteriati</taxon>
        <taxon>Methanobacteriota</taxon>
        <taxon>Methanomada group</taxon>
        <taxon>Methanobacteria</taxon>
        <taxon>Methanobacteriales</taxon>
        <taxon>Methanobacteriaceae</taxon>
        <taxon>Methanothermobacter</taxon>
    </lineage>
</organism>
<comment type="subunit">
    <text evidence="5">Homodimer.</text>
</comment>
<dbReference type="InterPro" id="IPR019942">
    <property type="entry name" value="DapL/ALD1"/>
</dbReference>
<evidence type="ECO:0000256" key="4">
    <source>
        <dbReference type="ARBA" id="ARBA00022898"/>
    </source>
</evidence>
<feature type="binding site" evidence="5">
    <location>
        <begin position="108"/>
        <end position="109"/>
    </location>
    <ligand>
        <name>pyridoxal 5'-phosphate</name>
        <dbReference type="ChEBI" id="CHEBI:597326"/>
    </ligand>
</feature>
<dbReference type="Gene3D" id="3.90.1150.10">
    <property type="entry name" value="Aspartate Aminotransferase, domain 1"/>
    <property type="match status" value="1"/>
</dbReference>
<feature type="binding site" evidence="5">
    <location>
        <position position="257"/>
    </location>
    <ligand>
        <name>pyridoxal 5'-phosphate</name>
        <dbReference type="ChEBI" id="CHEBI:597326"/>
    </ligand>
</feature>
<dbReference type="NCBIfam" id="TIGR03542">
    <property type="entry name" value="DAPAT_plant"/>
    <property type="match status" value="1"/>
</dbReference>
<dbReference type="GO" id="GO:0033362">
    <property type="term" value="P:lysine biosynthetic process via diaminopimelate, diaminopimelate-aminotransferase pathway"/>
    <property type="evidence" value="ECO:0007669"/>
    <property type="project" value="UniProtKB-UniRule"/>
</dbReference>
<feature type="binding site" evidence="5">
    <location>
        <position position="292"/>
    </location>
    <ligand>
        <name>substrate</name>
    </ligand>
</feature>
<feature type="binding site" evidence="5">
    <location>
        <begin position="246"/>
        <end position="248"/>
    </location>
    <ligand>
        <name>pyridoxal 5'-phosphate</name>
        <dbReference type="ChEBI" id="CHEBI:597326"/>
    </ligand>
</feature>
<feature type="binding site" evidence="5">
    <location>
        <position position="292"/>
    </location>
    <ligand>
        <name>pyridoxal 5'-phosphate</name>
        <dbReference type="ChEBI" id="CHEBI:597326"/>
    </ligand>
</feature>
<dbReference type="PANTHER" id="PTHR43144">
    <property type="entry name" value="AMINOTRANSFERASE"/>
    <property type="match status" value="1"/>
</dbReference>
<dbReference type="PaxDb" id="79929-MTBMA_c05430"/>
<dbReference type="PATRIC" id="fig|79929.8.peg.527"/>
<keyword evidence="9" id="KW-1185">Reference proteome</keyword>
<gene>
    <name evidence="5" type="primary">dapL</name>
    <name evidence="8" type="ordered locus">MTBMA_c05430</name>
</gene>
<dbReference type="InterPro" id="IPR004839">
    <property type="entry name" value="Aminotransferase_I/II_large"/>
</dbReference>
<evidence type="ECO:0000259" key="7">
    <source>
        <dbReference type="Pfam" id="PF00155"/>
    </source>
</evidence>
<evidence type="ECO:0000256" key="6">
    <source>
        <dbReference type="NCBIfam" id="TIGR03542"/>
    </source>
</evidence>
<protein>
    <recommendedName>
        <fullName evidence="5 6">LL-diaminopimelate aminotransferase</fullName>
        <shortName evidence="5">DAP-AT</shortName>
        <shortName evidence="5">DAP-aminotransferase</shortName>
        <shortName evidence="5">LL-DAP-aminotransferase</shortName>
        <ecNumber evidence="5 6">2.6.1.83</ecNumber>
    </recommendedName>
</protein>
<name>D9PV90_METTM</name>
<feature type="domain" description="Aminotransferase class I/classII large" evidence="7">
    <location>
        <begin position="35"/>
        <end position="404"/>
    </location>
</feature>
<feature type="binding site" evidence="5">
    <location>
        <position position="187"/>
    </location>
    <ligand>
        <name>substrate</name>
    </ligand>
</feature>
<feature type="binding site" evidence="5">
    <location>
        <position position="132"/>
    </location>
    <ligand>
        <name>pyridoxal 5'-phosphate</name>
        <dbReference type="ChEBI" id="CHEBI:597326"/>
    </ligand>
</feature>
<comment type="similarity">
    <text evidence="5">Belongs to the class-I pyridoxal-phosphate-dependent aminotransferase family. LL-diaminopimelate aminotransferase subfamily.</text>
</comment>
<dbReference type="GO" id="GO:0030170">
    <property type="term" value="F:pyridoxal phosphate binding"/>
    <property type="evidence" value="ECO:0007669"/>
    <property type="project" value="UniProtKB-UniRule"/>
</dbReference>
<dbReference type="HOGENOM" id="CLU_051433_0_0_2"/>
<comment type="cofactor">
    <cofactor evidence="1 5">
        <name>pyridoxal 5'-phosphate</name>
        <dbReference type="ChEBI" id="CHEBI:597326"/>
    </cofactor>
</comment>
<dbReference type="EC" id="2.6.1.83" evidence="5 6"/>
<feature type="binding site" evidence="5">
    <location>
        <position position="388"/>
    </location>
    <ligand>
        <name>substrate</name>
    </ligand>
</feature>
<dbReference type="Gene3D" id="3.40.640.10">
    <property type="entry name" value="Type I PLP-dependent aspartate aminotransferase-like (Major domain)"/>
    <property type="match status" value="1"/>
</dbReference>
<evidence type="ECO:0000256" key="1">
    <source>
        <dbReference type="ARBA" id="ARBA00001933"/>
    </source>
</evidence>
<proteinExistence type="inferred from homology"/>
<feature type="binding site" evidence="5">
    <location>
        <position position="132"/>
    </location>
    <ligand>
        <name>substrate</name>
    </ligand>
</feature>
<feature type="binding site" evidence="5">
    <location>
        <position position="187"/>
    </location>
    <ligand>
        <name>pyridoxal 5'-phosphate</name>
        <dbReference type="ChEBI" id="CHEBI:597326"/>
    </ligand>
</feature>
<comment type="pathway">
    <text evidence="5">Amino-acid biosynthesis; L-lysine biosynthesis via DAP pathway; LL-2,6-diaminopimelate from (S)-tetrahydrodipicolinate (aminotransferase route): step 1/1.</text>
</comment>
<feature type="binding site" evidence="5">
    <location>
        <position position="109"/>
    </location>
    <ligand>
        <name>substrate</name>
    </ligand>
</feature>